<sequence>MSSNPSFNILGSSKLNTPDGKNPTSTTTTSTSPQAGTAVGQKNNEEYRKQCMSAHDALENKLRDEERERKWTGNW</sequence>
<reference evidence="2" key="1">
    <citation type="submission" date="2023-03" db="EMBL/GenBank/DDBJ databases">
        <title>Complete genome of Cladonia borealis.</title>
        <authorList>
            <person name="Park H."/>
        </authorList>
    </citation>
    <scope>NUCLEOTIDE SEQUENCE</scope>
    <source>
        <strain evidence="2">ANT050790</strain>
    </source>
</reference>
<feature type="region of interest" description="Disordered" evidence="1">
    <location>
        <begin position="1"/>
        <end position="45"/>
    </location>
</feature>
<dbReference type="AlphaFoldDB" id="A0AA39UD19"/>
<feature type="compositionally biased region" description="Polar residues" evidence="1">
    <location>
        <begin position="1"/>
        <end position="16"/>
    </location>
</feature>
<gene>
    <name evidence="2" type="ORF">JMJ35_002445</name>
</gene>
<name>A0AA39UD19_9LECA</name>
<evidence type="ECO:0000313" key="2">
    <source>
        <dbReference type="EMBL" id="KAK0515066.1"/>
    </source>
</evidence>
<evidence type="ECO:0000256" key="1">
    <source>
        <dbReference type="SAM" id="MobiDB-lite"/>
    </source>
</evidence>
<dbReference type="EMBL" id="JAFEKC020000004">
    <property type="protein sequence ID" value="KAK0515066.1"/>
    <property type="molecule type" value="Genomic_DNA"/>
</dbReference>
<organism evidence="2 3">
    <name type="scientific">Cladonia borealis</name>
    <dbReference type="NCBI Taxonomy" id="184061"/>
    <lineage>
        <taxon>Eukaryota</taxon>
        <taxon>Fungi</taxon>
        <taxon>Dikarya</taxon>
        <taxon>Ascomycota</taxon>
        <taxon>Pezizomycotina</taxon>
        <taxon>Lecanoromycetes</taxon>
        <taxon>OSLEUM clade</taxon>
        <taxon>Lecanoromycetidae</taxon>
        <taxon>Lecanorales</taxon>
        <taxon>Lecanorineae</taxon>
        <taxon>Cladoniaceae</taxon>
        <taxon>Cladonia</taxon>
    </lineage>
</organism>
<proteinExistence type="predicted"/>
<evidence type="ECO:0000313" key="3">
    <source>
        <dbReference type="Proteomes" id="UP001166286"/>
    </source>
</evidence>
<dbReference type="Proteomes" id="UP001166286">
    <property type="component" value="Unassembled WGS sequence"/>
</dbReference>
<comment type="caution">
    <text evidence="2">The sequence shown here is derived from an EMBL/GenBank/DDBJ whole genome shotgun (WGS) entry which is preliminary data.</text>
</comment>
<protein>
    <submittedName>
        <fullName evidence="2">Uncharacterized protein</fullName>
    </submittedName>
</protein>
<keyword evidence="3" id="KW-1185">Reference proteome</keyword>
<accession>A0AA39UD19</accession>